<reference evidence="2" key="1">
    <citation type="submission" date="2009-06" db="EMBL/GenBank/DDBJ databases">
        <title>Complete sequence of Dickeya dadantii Ech703.</title>
        <authorList>
            <consortium name="US DOE Joint Genome Institute"/>
            <person name="Lucas S."/>
            <person name="Copeland A."/>
            <person name="Lapidus A."/>
            <person name="Glavina del Rio T."/>
            <person name="Dalin E."/>
            <person name="Tice H."/>
            <person name="Bruce D."/>
            <person name="Goodwin L."/>
            <person name="Pitluck S."/>
            <person name="Chertkov O."/>
            <person name="Brettin T."/>
            <person name="Detter J.C."/>
            <person name="Han C."/>
            <person name="Larimer F."/>
            <person name="Land M."/>
            <person name="Hauser L."/>
            <person name="Kyrpides N."/>
            <person name="Mikhailova N."/>
            <person name="Balakrishnan V."/>
            <person name="Glasner J."/>
            <person name="Perna N.T."/>
        </authorList>
    </citation>
    <scope>NUCLEOTIDE SEQUENCE [LARGE SCALE GENOMIC DNA]</scope>
    <source>
        <strain evidence="2">Ech703</strain>
    </source>
</reference>
<dbReference type="PANTHER" id="PTHR43157:SF31">
    <property type="entry name" value="PHOSPHATIDYLINOSITOL-GLYCAN BIOSYNTHESIS CLASS F PROTEIN"/>
    <property type="match status" value="1"/>
</dbReference>
<dbReference type="PRINTS" id="PR00081">
    <property type="entry name" value="GDHRDH"/>
</dbReference>
<dbReference type="InterPro" id="IPR036291">
    <property type="entry name" value="NAD(P)-bd_dom_sf"/>
</dbReference>
<dbReference type="EMBL" id="CP001654">
    <property type="protein sequence ID" value="ACS85396.1"/>
    <property type="molecule type" value="Genomic_DNA"/>
</dbReference>
<dbReference type="Proteomes" id="UP000002734">
    <property type="component" value="Chromosome"/>
</dbReference>
<organism evidence="2 3">
    <name type="scientific">Musicola paradisiaca (strain Ech703)</name>
    <name type="common">Dickeya paradisiaca</name>
    <name type="synonym">Dickeya dadantii</name>
    <dbReference type="NCBI Taxonomy" id="579405"/>
    <lineage>
        <taxon>Bacteria</taxon>
        <taxon>Pseudomonadati</taxon>
        <taxon>Pseudomonadota</taxon>
        <taxon>Gammaproteobacteria</taxon>
        <taxon>Enterobacterales</taxon>
        <taxon>Pectobacteriaceae</taxon>
        <taxon>Musicola</taxon>
    </lineage>
</organism>
<gene>
    <name evidence="2" type="ordered locus">Dd703_1598</name>
</gene>
<evidence type="ECO:0000256" key="1">
    <source>
        <dbReference type="ARBA" id="ARBA00023002"/>
    </source>
</evidence>
<dbReference type="STRING" id="579405.Dd703_1598"/>
<evidence type="ECO:0000313" key="3">
    <source>
        <dbReference type="Proteomes" id="UP000002734"/>
    </source>
</evidence>
<dbReference type="NCBIfam" id="NF004846">
    <property type="entry name" value="PRK06197.1"/>
    <property type="match status" value="1"/>
</dbReference>
<keyword evidence="3" id="KW-1185">Reference proteome</keyword>
<dbReference type="PANTHER" id="PTHR43157">
    <property type="entry name" value="PHOSPHATIDYLINOSITOL-GLYCAN BIOSYNTHESIS CLASS F PROTEIN-RELATED"/>
    <property type="match status" value="1"/>
</dbReference>
<evidence type="ECO:0000313" key="2">
    <source>
        <dbReference type="EMBL" id="ACS85396.1"/>
    </source>
</evidence>
<dbReference type="Pfam" id="PF00106">
    <property type="entry name" value="adh_short"/>
    <property type="match status" value="1"/>
</dbReference>
<proteinExistence type="predicted"/>
<protein>
    <submittedName>
        <fullName evidence="2">Short-chain dehydrogenase/reductase SDR</fullName>
    </submittedName>
</protein>
<dbReference type="eggNOG" id="COG1028">
    <property type="taxonomic scope" value="Bacteria"/>
</dbReference>
<dbReference type="Gene3D" id="3.40.50.720">
    <property type="entry name" value="NAD(P)-binding Rossmann-like Domain"/>
    <property type="match status" value="1"/>
</dbReference>
<dbReference type="KEGG" id="dda:Dd703_1598"/>
<name>C6C3Q1_MUSP7</name>
<dbReference type="RefSeq" id="WP_012765213.1">
    <property type="nucleotide sequence ID" value="NC_012880.1"/>
</dbReference>
<dbReference type="AlphaFoldDB" id="C6C3Q1"/>
<sequence length="306" mass="32712">MSSHTGFTETDVPDQSGRCFVVTGANTGLGFEAACVLAARGARVILACRDKHKTLAAMEWIRSLTPAADLAFLHYDQADLDSIRRAAGELESEPRIDVLVNNAGVMNPPLARTQQGFELQFGVNHLGSFALTSLVLPLLSVRPNARVVITASLAHKTGQIDWSDINAERGYEKRPRYNTSKLANALFLFELDRRLRAAGSTVTAVGCHPGFATTDLGRHIPGIKLLQPLFGLISNTAAMGAWPTLHAATGPVHPGGYYGPQGFKEIRGVSGEASRAPQATDPAQARRLWDLSVSMTGIDPGLPPAP</sequence>
<dbReference type="InterPro" id="IPR002347">
    <property type="entry name" value="SDR_fam"/>
</dbReference>
<dbReference type="SUPFAM" id="SSF51735">
    <property type="entry name" value="NAD(P)-binding Rossmann-fold domains"/>
    <property type="match status" value="1"/>
</dbReference>
<dbReference type="CDD" id="cd05327">
    <property type="entry name" value="retinol-DH_like_SDR_c_like"/>
    <property type="match status" value="1"/>
</dbReference>
<accession>C6C3Q1</accession>
<dbReference type="GO" id="GO:0016491">
    <property type="term" value="F:oxidoreductase activity"/>
    <property type="evidence" value="ECO:0007669"/>
    <property type="project" value="UniProtKB-KW"/>
</dbReference>
<keyword evidence="1" id="KW-0560">Oxidoreductase</keyword>
<dbReference type="HOGENOM" id="CLU_010194_44_2_6"/>